<evidence type="ECO:0000313" key="2">
    <source>
        <dbReference type="Proteomes" id="UP000215335"/>
    </source>
</evidence>
<organism evidence="1 2">
    <name type="scientific">Trichomalopsis sarcophagae</name>
    <dbReference type="NCBI Taxonomy" id="543379"/>
    <lineage>
        <taxon>Eukaryota</taxon>
        <taxon>Metazoa</taxon>
        <taxon>Ecdysozoa</taxon>
        <taxon>Arthropoda</taxon>
        <taxon>Hexapoda</taxon>
        <taxon>Insecta</taxon>
        <taxon>Pterygota</taxon>
        <taxon>Neoptera</taxon>
        <taxon>Endopterygota</taxon>
        <taxon>Hymenoptera</taxon>
        <taxon>Apocrita</taxon>
        <taxon>Proctotrupomorpha</taxon>
        <taxon>Chalcidoidea</taxon>
        <taxon>Pteromalidae</taxon>
        <taxon>Pteromalinae</taxon>
        <taxon>Trichomalopsis</taxon>
    </lineage>
</organism>
<evidence type="ECO:0000313" key="1">
    <source>
        <dbReference type="EMBL" id="OXU26732.1"/>
    </source>
</evidence>
<dbReference type="EMBL" id="NNAY01000743">
    <property type="protein sequence ID" value="OXU26732.1"/>
    <property type="molecule type" value="Genomic_DNA"/>
</dbReference>
<keyword evidence="2" id="KW-1185">Reference proteome</keyword>
<gene>
    <name evidence="1" type="ORF">TSAR_000389</name>
</gene>
<protein>
    <submittedName>
        <fullName evidence="1">Uncharacterized protein</fullName>
    </submittedName>
</protein>
<proteinExistence type="predicted"/>
<reference evidence="1 2" key="1">
    <citation type="journal article" date="2017" name="Curr. Biol.">
        <title>The Evolution of Venom by Co-option of Single-Copy Genes.</title>
        <authorList>
            <person name="Martinson E.O."/>
            <person name="Mrinalini"/>
            <person name="Kelkar Y.D."/>
            <person name="Chang C.H."/>
            <person name="Werren J.H."/>
        </authorList>
    </citation>
    <scope>NUCLEOTIDE SEQUENCE [LARGE SCALE GENOMIC DNA]</scope>
    <source>
        <strain evidence="1 2">Alberta</strain>
        <tissue evidence="1">Whole body</tissue>
    </source>
</reference>
<dbReference type="Proteomes" id="UP000215335">
    <property type="component" value="Unassembled WGS sequence"/>
</dbReference>
<sequence length="578" mass="66144">MLLLTPPGTPNCGKYSSKTTSPAYIEVVDISSDEDDMVSTDEGLDSQISEPMEIAMEDAIKQEPPSFESFQEPFPPTERAQIHVKNDNYSDISEEEIVGVFDVEEADNEYLNSWSSIVADGRLNQPGRHVNSILDDRPFLENRCPSPVAASTPYPPPQAHVPTSSVNIQLQPQMTTLFPNVHPNQQREEASSPIPFEILNHMQEEVEPPMTNIHQQLHQGEGWPTMPFVHGELHHREAEHPINVHEQLHHREAEHPVTNVHEQLHHREAEHPITNVHEQLHQAEGWPPMHYVHDQLHQAGGWPSMPFAHGVPHQAEERPSTMFFHGMPDQNEAQHPMANIPEQIHQAEGWPPMHYVHDQLHQAGGWPSIPFAHGVPHQADERPSTMFFHGLPDQNEAQHPMPLVHGEPHQDVVQHEMPFVHGLQHQVEAWPPMQFDHQHPQMSVPPLHLQMQPKLRGSSAPDMFIYKAPHQPRKVLRRPFEAPYQLQNFNLSRSEYQRHRSKWRINQRLDARFLSWNANLAHIPCFCNCHMLTNLVPVPIHSFSVERFLQEAQLSPHVIPGHATSYLHTPTNNPVFTS</sequence>
<comment type="caution">
    <text evidence="1">The sequence shown here is derived from an EMBL/GenBank/DDBJ whole genome shotgun (WGS) entry which is preliminary data.</text>
</comment>
<dbReference type="AlphaFoldDB" id="A0A232F808"/>
<name>A0A232F808_9HYME</name>
<accession>A0A232F808</accession>